<dbReference type="EMBL" id="CP018477">
    <property type="protein sequence ID" value="ASV75528.1"/>
    <property type="molecule type" value="Genomic_DNA"/>
</dbReference>
<proteinExistence type="predicted"/>
<name>A0A286RHT9_9BACT</name>
<protein>
    <submittedName>
        <fullName evidence="1">Uncharacterized protein</fullName>
    </submittedName>
</protein>
<dbReference type="Proteomes" id="UP000215086">
    <property type="component" value="Chromosome"/>
</dbReference>
<organism evidence="1 2">
    <name type="scientific">Thermogutta terrifontis</name>
    <dbReference type="NCBI Taxonomy" id="1331910"/>
    <lineage>
        <taxon>Bacteria</taxon>
        <taxon>Pseudomonadati</taxon>
        <taxon>Planctomycetota</taxon>
        <taxon>Planctomycetia</taxon>
        <taxon>Pirellulales</taxon>
        <taxon>Thermoguttaceae</taxon>
        <taxon>Thermogutta</taxon>
    </lineage>
</organism>
<dbReference type="AlphaFoldDB" id="A0A286RHT9"/>
<gene>
    <name evidence="1" type="ORF">THTE_2926</name>
</gene>
<reference evidence="1 2" key="1">
    <citation type="journal article" name="Front. Microbiol.">
        <title>Sugar Metabolism of the First Thermophilic Planctomycete Thermogutta terrifontis: Comparative Genomic and Transcriptomic Approaches.</title>
        <authorList>
            <person name="Elcheninov A.G."/>
            <person name="Menzel P."/>
            <person name="Gudbergsdottir S.R."/>
            <person name="Slesarev A.I."/>
            <person name="Kadnikov V.V."/>
            <person name="Krogh A."/>
            <person name="Bonch-Osmolovskaya E.A."/>
            <person name="Peng X."/>
            <person name="Kublanov I.V."/>
        </authorList>
    </citation>
    <scope>NUCLEOTIDE SEQUENCE [LARGE SCALE GENOMIC DNA]</scope>
    <source>
        <strain evidence="1 2">R1</strain>
    </source>
</reference>
<evidence type="ECO:0000313" key="2">
    <source>
        <dbReference type="Proteomes" id="UP000215086"/>
    </source>
</evidence>
<dbReference type="KEGG" id="ttf:THTE_2926"/>
<sequence>METREGFIFRLLAANDTFGQRGNCEIVAKSGPAGEPSFSFIIMVRKRQRWLSQCGDVRSPPEEGTERPPGAALGLVAVERSSCKLRTGTQRLSMAPRTVLMSRMAKLSPGEGIFATDNLWQIRTDTVPTQ</sequence>
<evidence type="ECO:0000313" key="1">
    <source>
        <dbReference type="EMBL" id="ASV75528.1"/>
    </source>
</evidence>
<keyword evidence="2" id="KW-1185">Reference proteome</keyword>
<accession>A0A286RHT9</accession>